<dbReference type="PROSITE" id="PS00216">
    <property type="entry name" value="SUGAR_TRANSPORT_1"/>
    <property type="match status" value="1"/>
</dbReference>
<feature type="compositionally biased region" description="Basic and acidic residues" evidence="5">
    <location>
        <begin position="543"/>
        <end position="555"/>
    </location>
</feature>
<dbReference type="Gene3D" id="1.20.1250.20">
    <property type="entry name" value="MFS general substrate transporter like domains"/>
    <property type="match status" value="1"/>
</dbReference>
<evidence type="ECO:0000256" key="6">
    <source>
        <dbReference type="SAM" id="Phobius"/>
    </source>
</evidence>
<evidence type="ECO:0000256" key="5">
    <source>
        <dbReference type="SAM" id="MobiDB-lite"/>
    </source>
</evidence>
<dbReference type="Proteomes" id="UP000230233">
    <property type="component" value="Chromosome IV"/>
</dbReference>
<organism evidence="8 9">
    <name type="scientific">Caenorhabditis nigoni</name>
    <dbReference type="NCBI Taxonomy" id="1611254"/>
    <lineage>
        <taxon>Eukaryota</taxon>
        <taxon>Metazoa</taxon>
        <taxon>Ecdysozoa</taxon>
        <taxon>Nematoda</taxon>
        <taxon>Chromadorea</taxon>
        <taxon>Rhabditida</taxon>
        <taxon>Rhabditina</taxon>
        <taxon>Rhabditomorpha</taxon>
        <taxon>Rhabditoidea</taxon>
        <taxon>Rhabditidae</taxon>
        <taxon>Peloderinae</taxon>
        <taxon>Caenorhabditis</taxon>
    </lineage>
</organism>
<dbReference type="OrthoDB" id="3936150at2759"/>
<dbReference type="EMBL" id="PDUG01000004">
    <property type="protein sequence ID" value="PIC32917.1"/>
    <property type="molecule type" value="Genomic_DNA"/>
</dbReference>
<dbReference type="Pfam" id="PF00083">
    <property type="entry name" value="Sugar_tr"/>
    <property type="match status" value="1"/>
</dbReference>
<evidence type="ECO:0000256" key="4">
    <source>
        <dbReference type="ARBA" id="ARBA00023136"/>
    </source>
</evidence>
<dbReference type="InterPro" id="IPR020846">
    <property type="entry name" value="MFS_dom"/>
</dbReference>
<feature type="transmembrane region" description="Helical" evidence="6">
    <location>
        <begin position="130"/>
        <end position="149"/>
    </location>
</feature>
<feature type="compositionally biased region" description="Polar residues" evidence="5">
    <location>
        <begin position="619"/>
        <end position="637"/>
    </location>
</feature>
<keyword evidence="9" id="KW-1185">Reference proteome</keyword>
<sequence length="665" mass="75173">MAGSWRLDIIIMVLYQITLIFSAQLLFVIFLDYMPQTYCTDDNFCYKLQSKCLTDYDANALNLCPVNMTGSRRDCIVEHKTLYFYSAQFEYQQNCGAFYKVVHLSTVTFIGTLLGNIVLGILADKYGRRTIYFLSILFGIPCLLISASVDNVVVFYIFRTLVGIAISGTLTVGYTYAIEMISPDRRLRLFAMANWPNARMVQVLFAYISQEWTRTTYVSASISSLALPILWWLPESPIWLEQKDKYEEASRARKRIERISGVSADHHNNYEMVAFEKVTPKRILMNPKLRTSFLMILFMYFYVGLAVYITDLNGADMTRNLYLGQFLAGLVLSIAQFIIGMTEPYLTGMGRRVLFLFSQLIAIICYILIVICLYLNWKGSFTYLAAYTIAYASQSICLEAAYLSLVELMPTDVRATVGSIANICMKVGSLLATETQALKFTYEPALFFINLVFCVIGIVLVFFCLEESREADMKMVGQTAIGKIFAYDEEVTAQGTDSPPRTPDAPAPESPLVIAEPVTAKPLVSKEQLKIIEKNNARNKLIVEKPIPKKKEKQGPVEIPTPVRKQLENEKATSDESLKTMETGKKTEESKEVSLESKTGEMNINLPKSLVKSVEEQKNSLADTQENDWTPLPSENKSAAKAREQLGKRPSQNTFSRYDNESEEE</sequence>
<evidence type="ECO:0000256" key="1">
    <source>
        <dbReference type="ARBA" id="ARBA00004141"/>
    </source>
</evidence>
<dbReference type="InterPro" id="IPR005828">
    <property type="entry name" value="MFS_sugar_transport-like"/>
</dbReference>
<dbReference type="GO" id="GO:0022857">
    <property type="term" value="F:transmembrane transporter activity"/>
    <property type="evidence" value="ECO:0007669"/>
    <property type="project" value="InterPro"/>
</dbReference>
<evidence type="ECO:0000313" key="8">
    <source>
        <dbReference type="EMBL" id="PIC32917.1"/>
    </source>
</evidence>
<feature type="domain" description="Major facilitator superfamily (MFS) profile" evidence="7">
    <location>
        <begin position="10"/>
        <end position="469"/>
    </location>
</feature>
<comment type="subcellular location">
    <subcellularLocation>
        <location evidence="1">Membrane</location>
        <topology evidence="1">Multi-pass membrane protein</topology>
    </subcellularLocation>
</comment>
<protein>
    <recommendedName>
        <fullName evidence="7">Major facilitator superfamily (MFS) profile domain-containing protein</fullName>
    </recommendedName>
</protein>
<feature type="transmembrane region" description="Helical" evidence="6">
    <location>
        <begin position="353"/>
        <end position="377"/>
    </location>
</feature>
<comment type="caution">
    <text evidence="8">The sequence shown here is derived from an EMBL/GenBank/DDBJ whole genome shotgun (WGS) entry which is preliminary data.</text>
</comment>
<proteinExistence type="predicted"/>
<feature type="transmembrane region" description="Helical" evidence="6">
    <location>
        <begin position="291"/>
        <end position="309"/>
    </location>
</feature>
<reference evidence="9" key="1">
    <citation type="submission" date="2017-10" db="EMBL/GenBank/DDBJ databases">
        <title>Rapid genome shrinkage in a self-fertile nematode reveals novel sperm competition proteins.</title>
        <authorList>
            <person name="Yin D."/>
            <person name="Schwarz E.M."/>
            <person name="Thomas C.G."/>
            <person name="Felde R.L."/>
            <person name="Korf I.F."/>
            <person name="Cutter A.D."/>
            <person name="Schartner C.M."/>
            <person name="Ralston E.J."/>
            <person name="Meyer B.J."/>
            <person name="Haag E.S."/>
        </authorList>
    </citation>
    <scope>NUCLEOTIDE SEQUENCE [LARGE SCALE GENOMIC DNA]</scope>
    <source>
        <strain evidence="9">JU1422</strain>
    </source>
</reference>
<feature type="transmembrane region" description="Helical" evidence="6">
    <location>
        <begin position="321"/>
        <end position="341"/>
    </location>
</feature>
<evidence type="ECO:0000256" key="3">
    <source>
        <dbReference type="ARBA" id="ARBA00022989"/>
    </source>
</evidence>
<dbReference type="AlphaFoldDB" id="A0A2G5U034"/>
<feature type="region of interest" description="Disordered" evidence="5">
    <location>
        <begin position="543"/>
        <end position="665"/>
    </location>
</feature>
<dbReference type="PANTHER" id="PTHR24064">
    <property type="entry name" value="SOLUTE CARRIER FAMILY 22 MEMBER"/>
    <property type="match status" value="1"/>
</dbReference>
<dbReference type="InterPro" id="IPR036259">
    <property type="entry name" value="MFS_trans_sf"/>
</dbReference>
<keyword evidence="3 6" id="KW-1133">Transmembrane helix</keyword>
<dbReference type="GO" id="GO:0016020">
    <property type="term" value="C:membrane"/>
    <property type="evidence" value="ECO:0007669"/>
    <property type="project" value="UniProtKB-SubCell"/>
</dbReference>
<keyword evidence="4 6" id="KW-0472">Membrane</keyword>
<evidence type="ECO:0000259" key="7">
    <source>
        <dbReference type="PROSITE" id="PS50850"/>
    </source>
</evidence>
<feature type="transmembrane region" description="Helical" evidence="6">
    <location>
        <begin position="155"/>
        <end position="177"/>
    </location>
</feature>
<dbReference type="SUPFAM" id="SSF103473">
    <property type="entry name" value="MFS general substrate transporter"/>
    <property type="match status" value="1"/>
</dbReference>
<gene>
    <name evidence="8" type="primary">Cni-C53B4.1</name>
    <name evidence="8" type="synonym">Cnig_chr_IV.g13081</name>
    <name evidence="8" type="ORF">B9Z55_013081</name>
</gene>
<evidence type="ECO:0000313" key="9">
    <source>
        <dbReference type="Proteomes" id="UP000230233"/>
    </source>
</evidence>
<feature type="transmembrane region" description="Helical" evidence="6">
    <location>
        <begin position="12"/>
        <end position="31"/>
    </location>
</feature>
<dbReference type="STRING" id="1611254.A0A2G5U034"/>
<evidence type="ECO:0000256" key="2">
    <source>
        <dbReference type="ARBA" id="ARBA00022692"/>
    </source>
</evidence>
<keyword evidence="2 6" id="KW-0812">Transmembrane</keyword>
<feature type="transmembrane region" description="Helical" evidence="6">
    <location>
        <begin position="101"/>
        <end position="123"/>
    </location>
</feature>
<feature type="compositionally biased region" description="Basic and acidic residues" evidence="5">
    <location>
        <begin position="565"/>
        <end position="599"/>
    </location>
</feature>
<feature type="transmembrane region" description="Helical" evidence="6">
    <location>
        <begin position="445"/>
        <end position="465"/>
    </location>
</feature>
<name>A0A2G5U034_9PELO</name>
<dbReference type="InterPro" id="IPR005829">
    <property type="entry name" value="Sugar_transporter_CS"/>
</dbReference>
<dbReference type="PROSITE" id="PS50850">
    <property type="entry name" value="MFS"/>
    <property type="match status" value="1"/>
</dbReference>
<accession>A0A2G5U034</accession>